<name>A0A451G415_9GAMM</name>
<dbReference type="AlphaFoldDB" id="A0A451G415"/>
<dbReference type="GO" id="GO:0005886">
    <property type="term" value="C:plasma membrane"/>
    <property type="evidence" value="ECO:0007669"/>
    <property type="project" value="UniProtKB-SubCell"/>
</dbReference>
<dbReference type="PROSITE" id="PS51012">
    <property type="entry name" value="ABC_TM2"/>
    <property type="match status" value="1"/>
</dbReference>
<evidence type="ECO:0000256" key="5">
    <source>
        <dbReference type="ARBA" id="ARBA00022692"/>
    </source>
</evidence>
<dbReference type="PANTHER" id="PTHR30294:SF38">
    <property type="entry name" value="TRANSPORT PERMEASE PROTEIN"/>
    <property type="match status" value="1"/>
</dbReference>
<dbReference type="GO" id="GO:0140359">
    <property type="term" value="F:ABC-type transporter activity"/>
    <property type="evidence" value="ECO:0007669"/>
    <property type="project" value="InterPro"/>
</dbReference>
<dbReference type="Pfam" id="PF12698">
    <property type="entry name" value="ABC2_membrane_3"/>
    <property type="match status" value="1"/>
</dbReference>
<evidence type="ECO:0000256" key="4">
    <source>
        <dbReference type="ARBA" id="ARBA00022475"/>
    </source>
</evidence>
<keyword evidence="6 8" id="KW-1133">Transmembrane helix</keyword>
<feature type="transmembrane region" description="Helical" evidence="8">
    <location>
        <begin position="12"/>
        <end position="36"/>
    </location>
</feature>
<dbReference type="InterPro" id="IPR047817">
    <property type="entry name" value="ABC2_TM_bact-type"/>
</dbReference>
<evidence type="ECO:0000256" key="2">
    <source>
        <dbReference type="ARBA" id="ARBA00007783"/>
    </source>
</evidence>
<keyword evidence="3" id="KW-0813">Transport</keyword>
<feature type="transmembrane region" description="Helical" evidence="8">
    <location>
        <begin position="216"/>
        <end position="239"/>
    </location>
</feature>
<evidence type="ECO:0000256" key="7">
    <source>
        <dbReference type="ARBA" id="ARBA00023136"/>
    </source>
</evidence>
<keyword evidence="5 8" id="KW-0812">Transmembrane</keyword>
<protein>
    <recommendedName>
        <fullName evidence="9">ABC transmembrane type-2 domain-containing protein</fullName>
    </recommendedName>
</protein>
<sequence length="415" mass="45716">MFKALLQKEACLILRDVYALLVLFLMPVVFVVIMSMSLQEVFSDKQATDAKNSSASASGGLKIFAVFDDKISQAWQNDFLNLESFDVLPIENSPQAIADARQATLSGERLALIQVPTDLVKKLKRGEPIQTPIQIDYSPVAPSYARSLLKAALMRKLVEKKIAVTFAAGSRSASRQQEVPELDIRKFLGPTVLSEDNLSYGTTQVTPTSVQQSVPAWLVFAMFFIVIPFSATLLVELNNGTLERLNTFPIAKQWILLGKLLPYMLINLLQTGLMFLTGVFLVPLLGGEALQLSSNAWLLLPVSLALSLTAISFALLIAVWVKTHEQASTVGGVSNLLMGAMGGVMVPVFVMPDAMQKLAAFSPMNWGLEAFLEILLRQGDFQSVWPYILQLLGLALVLFLAAYWRLQKRLTQPDH</sequence>
<comment type="similarity">
    <text evidence="2">Belongs to the ABC-2 integral membrane protein family.</text>
</comment>
<keyword evidence="7 8" id="KW-0472">Membrane</keyword>
<proteinExistence type="inferred from homology"/>
<evidence type="ECO:0000256" key="8">
    <source>
        <dbReference type="SAM" id="Phobius"/>
    </source>
</evidence>
<dbReference type="PANTHER" id="PTHR30294">
    <property type="entry name" value="MEMBRANE COMPONENT OF ABC TRANSPORTER YHHJ-RELATED"/>
    <property type="match status" value="1"/>
</dbReference>
<evidence type="ECO:0000313" key="10">
    <source>
        <dbReference type="EMBL" id="QAB14196.1"/>
    </source>
</evidence>
<feature type="transmembrane region" description="Helical" evidence="8">
    <location>
        <begin position="297"/>
        <end position="321"/>
    </location>
</feature>
<evidence type="ECO:0000256" key="6">
    <source>
        <dbReference type="ARBA" id="ARBA00022989"/>
    </source>
</evidence>
<feature type="transmembrane region" description="Helical" evidence="8">
    <location>
        <begin position="260"/>
        <end position="285"/>
    </location>
</feature>
<dbReference type="InterPro" id="IPR013525">
    <property type="entry name" value="ABC2_TM"/>
</dbReference>
<evidence type="ECO:0000256" key="3">
    <source>
        <dbReference type="ARBA" id="ARBA00022448"/>
    </source>
</evidence>
<accession>A0A451G415</accession>
<dbReference type="KEGG" id="htr:EPV75_00160"/>
<dbReference type="InterPro" id="IPR051449">
    <property type="entry name" value="ABC-2_transporter_component"/>
</dbReference>
<feature type="transmembrane region" description="Helical" evidence="8">
    <location>
        <begin position="333"/>
        <end position="351"/>
    </location>
</feature>
<dbReference type="EMBL" id="CP035033">
    <property type="protein sequence ID" value="QAB14196.1"/>
    <property type="molecule type" value="Genomic_DNA"/>
</dbReference>
<reference evidence="10 11" key="1">
    <citation type="journal article" date="2018" name="Environ. Microbiol.">
        <title>Genomes of ubiquitous marine and hypersaline Hydrogenovibrio, Thiomicrorhabdus and Thiomicrospira spp. encode a diversity of mechanisms to sustain chemolithoautotrophy in heterogeneous environments.</title>
        <authorList>
            <person name="Scott K.M."/>
            <person name="Williams J."/>
            <person name="Porter C.M.B."/>
            <person name="Russel S."/>
            <person name="Harmer T.L."/>
            <person name="Paul J.H."/>
            <person name="Antonen K.M."/>
            <person name="Bridges M.K."/>
            <person name="Camper G.J."/>
            <person name="Campla C.K."/>
            <person name="Casella L.G."/>
            <person name="Chase E."/>
            <person name="Conrad J.W."/>
            <person name="Cruz M.C."/>
            <person name="Dunlap D.S."/>
            <person name="Duran L."/>
            <person name="Fahsbender E.M."/>
            <person name="Goldsmith D.B."/>
            <person name="Keeley R.F."/>
            <person name="Kondoff M.R."/>
            <person name="Kussy B.I."/>
            <person name="Lane M.K."/>
            <person name="Lawler S."/>
            <person name="Leigh B.A."/>
            <person name="Lewis C."/>
            <person name="Lostal L.M."/>
            <person name="Marking D."/>
            <person name="Mancera P.A."/>
            <person name="McClenthan E.C."/>
            <person name="McIntyre E.A."/>
            <person name="Mine J.A."/>
            <person name="Modi S."/>
            <person name="Moore B.D."/>
            <person name="Morgan W.A."/>
            <person name="Nelson K.M."/>
            <person name="Nguyen K.N."/>
            <person name="Ogburn N."/>
            <person name="Parrino D.G."/>
            <person name="Pedapudi A.D."/>
            <person name="Pelham R.P."/>
            <person name="Preece A.M."/>
            <person name="Rampersad E.A."/>
            <person name="Richardson J.C."/>
            <person name="Rodgers C.M."/>
            <person name="Schaffer B.L."/>
            <person name="Sheridan N.E."/>
            <person name="Solone M.R."/>
            <person name="Staley Z.R."/>
            <person name="Tabuchi M."/>
            <person name="Waide R.J."/>
            <person name="Wanjugi P.W."/>
            <person name="Young S."/>
            <person name="Clum A."/>
            <person name="Daum C."/>
            <person name="Huntemann M."/>
            <person name="Ivanova N."/>
            <person name="Kyrpides N."/>
            <person name="Mikhailova N."/>
            <person name="Palaniappan K."/>
            <person name="Pillay M."/>
            <person name="Reddy T.B.K."/>
            <person name="Shapiro N."/>
            <person name="Stamatis D."/>
            <person name="Varghese N."/>
            <person name="Woyke T."/>
            <person name="Boden R."/>
            <person name="Freyermuth S.K."/>
            <person name="Kerfeld C.A."/>
        </authorList>
    </citation>
    <scope>NUCLEOTIDE SEQUENCE [LARGE SCALE GENOMIC DNA]</scope>
    <source>
        <strain evidence="10 11">JR-2</strain>
    </source>
</reference>
<evidence type="ECO:0000313" key="11">
    <source>
        <dbReference type="Proteomes" id="UP000285478"/>
    </source>
</evidence>
<evidence type="ECO:0000256" key="1">
    <source>
        <dbReference type="ARBA" id="ARBA00004651"/>
    </source>
</evidence>
<organism evidence="10 11">
    <name type="scientific">Hydrogenovibrio thermophilus</name>
    <dbReference type="NCBI Taxonomy" id="265883"/>
    <lineage>
        <taxon>Bacteria</taxon>
        <taxon>Pseudomonadati</taxon>
        <taxon>Pseudomonadota</taxon>
        <taxon>Gammaproteobacteria</taxon>
        <taxon>Thiotrichales</taxon>
        <taxon>Piscirickettsiaceae</taxon>
        <taxon>Hydrogenovibrio</taxon>
    </lineage>
</organism>
<keyword evidence="11" id="KW-1185">Reference proteome</keyword>
<comment type="subcellular location">
    <subcellularLocation>
        <location evidence="1">Cell membrane</location>
        <topology evidence="1">Multi-pass membrane protein</topology>
    </subcellularLocation>
</comment>
<evidence type="ECO:0000259" key="9">
    <source>
        <dbReference type="PROSITE" id="PS51012"/>
    </source>
</evidence>
<feature type="transmembrane region" description="Helical" evidence="8">
    <location>
        <begin position="384"/>
        <end position="404"/>
    </location>
</feature>
<keyword evidence="4" id="KW-1003">Cell membrane</keyword>
<feature type="domain" description="ABC transmembrane type-2" evidence="9">
    <location>
        <begin position="151"/>
        <end position="409"/>
    </location>
</feature>
<dbReference type="RefSeq" id="WP_128384055.1">
    <property type="nucleotide sequence ID" value="NZ_CP035033.1"/>
</dbReference>
<dbReference type="Proteomes" id="UP000285478">
    <property type="component" value="Chromosome"/>
</dbReference>
<gene>
    <name evidence="10" type="ORF">EPV75_00160</name>
</gene>